<dbReference type="RefSeq" id="WP_106012764.1">
    <property type="nucleotide sequence ID" value="NZ_CP027226.1"/>
</dbReference>
<dbReference type="Pfam" id="PF08230">
    <property type="entry name" value="CW_7"/>
    <property type="match status" value="1"/>
</dbReference>
<evidence type="ECO:0000256" key="1">
    <source>
        <dbReference type="ARBA" id="ARBA00001561"/>
    </source>
</evidence>
<protein>
    <recommendedName>
        <fullName evidence="2">N-acetylmuramoyl-L-alanine amidase</fullName>
        <ecNumber evidence="2">3.5.1.28</ecNumber>
    </recommendedName>
</protein>
<dbReference type="PANTHER" id="PTHR30417">
    <property type="entry name" value="N-ACETYLMURAMOYL-L-ALANINE AMIDASE AMID"/>
    <property type="match status" value="1"/>
</dbReference>
<dbReference type="GO" id="GO:0042834">
    <property type="term" value="F:peptidoglycan binding"/>
    <property type="evidence" value="ECO:0007669"/>
    <property type="project" value="InterPro"/>
</dbReference>
<dbReference type="Gene3D" id="3.40.80.10">
    <property type="entry name" value="Peptidoglycan recognition protein-like"/>
    <property type="match status" value="1"/>
</dbReference>
<dbReference type="InterPro" id="IPR036680">
    <property type="entry name" value="SPOR-like_sf"/>
</dbReference>
<dbReference type="PANTHER" id="PTHR30417:SF1">
    <property type="entry name" value="N-ACETYLMURAMOYL-L-ALANINE AMIDASE AMID"/>
    <property type="match status" value="1"/>
</dbReference>
<keyword evidence="4" id="KW-0961">Cell wall biogenesis/degradation</keyword>
<proteinExistence type="predicted"/>
<dbReference type="EMBL" id="CP027226">
    <property type="protein sequence ID" value="AVM42814.1"/>
    <property type="molecule type" value="Genomic_DNA"/>
</dbReference>
<dbReference type="AlphaFoldDB" id="A0A2S0KP84"/>
<dbReference type="InterPro" id="IPR036505">
    <property type="entry name" value="Amidase/PGRP_sf"/>
</dbReference>
<feature type="domain" description="Cpl-7 lysozyme C-terminal" evidence="6">
    <location>
        <begin position="223"/>
        <end position="264"/>
    </location>
</feature>
<evidence type="ECO:0000259" key="6">
    <source>
        <dbReference type="SMART" id="SM01095"/>
    </source>
</evidence>
<reference evidence="8" key="1">
    <citation type="submission" date="2018-02" db="EMBL/GenBank/DDBJ databases">
        <authorList>
            <person name="Holder M.E."/>
            <person name="Ajami N.J."/>
            <person name="Petrosino J.F."/>
        </authorList>
    </citation>
    <scope>NUCLEOTIDE SEQUENCE [LARGE SCALE GENOMIC DNA]</scope>
    <source>
        <strain evidence="8">CCUG 47711</strain>
    </source>
</reference>
<dbReference type="CDD" id="cd06583">
    <property type="entry name" value="PGRP"/>
    <property type="match status" value="1"/>
</dbReference>
<evidence type="ECO:0000256" key="2">
    <source>
        <dbReference type="ARBA" id="ARBA00011901"/>
    </source>
</evidence>
<dbReference type="Pfam" id="PF01510">
    <property type="entry name" value="Amidase_2"/>
    <property type="match status" value="1"/>
</dbReference>
<keyword evidence="3" id="KW-0378">Hydrolase</keyword>
<organism evidence="7 8">
    <name type="scientific">Fastidiosipila sanguinis</name>
    <dbReference type="NCBI Taxonomy" id="236753"/>
    <lineage>
        <taxon>Bacteria</taxon>
        <taxon>Bacillati</taxon>
        <taxon>Bacillota</taxon>
        <taxon>Clostridia</taxon>
        <taxon>Eubacteriales</taxon>
        <taxon>Oscillospiraceae</taxon>
        <taxon>Fastidiosipila</taxon>
    </lineage>
</organism>
<dbReference type="SMART" id="SM01095">
    <property type="entry name" value="Cpl-7"/>
    <property type="match status" value="1"/>
</dbReference>
<dbReference type="GO" id="GO:0071555">
    <property type="term" value="P:cell wall organization"/>
    <property type="evidence" value="ECO:0007669"/>
    <property type="project" value="UniProtKB-KW"/>
</dbReference>
<dbReference type="SUPFAM" id="SSF110997">
    <property type="entry name" value="Sporulation related repeat"/>
    <property type="match status" value="1"/>
</dbReference>
<dbReference type="InterPro" id="IPR007730">
    <property type="entry name" value="SPOR-like_dom"/>
</dbReference>
<keyword evidence="8" id="KW-1185">Reference proteome</keyword>
<dbReference type="KEGG" id="fsa:C5Q98_06135"/>
<accession>A0A2S0KP84</accession>
<dbReference type="InterPro" id="IPR051206">
    <property type="entry name" value="NAMLAA_amidase_2"/>
</dbReference>
<evidence type="ECO:0000256" key="3">
    <source>
        <dbReference type="ARBA" id="ARBA00022801"/>
    </source>
</evidence>
<dbReference type="OrthoDB" id="9794294at2"/>
<dbReference type="SMART" id="SM00644">
    <property type="entry name" value="Ami_2"/>
    <property type="match status" value="1"/>
</dbReference>
<dbReference type="Gene3D" id="3.30.70.1070">
    <property type="entry name" value="Sporulation related repeat"/>
    <property type="match status" value="1"/>
</dbReference>
<evidence type="ECO:0000256" key="4">
    <source>
        <dbReference type="ARBA" id="ARBA00023316"/>
    </source>
</evidence>
<evidence type="ECO:0000259" key="5">
    <source>
        <dbReference type="SMART" id="SM00644"/>
    </source>
</evidence>
<dbReference type="GO" id="GO:0009253">
    <property type="term" value="P:peptidoglycan catabolic process"/>
    <property type="evidence" value="ECO:0007669"/>
    <property type="project" value="InterPro"/>
</dbReference>
<evidence type="ECO:0000313" key="8">
    <source>
        <dbReference type="Proteomes" id="UP000237947"/>
    </source>
</evidence>
<gene>
    <name evidence="7" type="ORF">C5Q98_06135</name>
</gene>
<dbReference type="InterPro" id="IPR002502">
    <property type="entry name" value="Amidase_domain"/>
</dbReference>
<name>A0A2S0KP84_9FIRM</name>
<evidence type="ECO:0000313" key="7">
    <source>
        <dbReference type="EMBL" id="AVM42814.1"/>
    </source>
</evidence>
<comment type="catalytic activity">
    <reaction evidence="1">
        <text>Hydrolyzes the link between N-acetylmuramoyl residues and L-amino acid residues in certain cell-wall glycopeptides.</text>
        <dbReference type="EC" id="3.5.1.28"/>
    </reaction>
</comment>
<sequence>MSYSKLTDKYLPVPFHSGKRTQEITHIVIHHNAGINSIESLHKFFLSGSRQVSANYGIGNDGRIACYVDEENRAWTTGGDDPDQMAITIEVSNCEVGGQWRISDKAMQSLIKLVADAVQRYQIPLVFYTGDKRGILLKHSYYSATACPGPYLSSKFDYIADEAKKLIKANASDGKLYRVQAGAFKDKGNAEKYLKELKAKGINAIIVGEPETPVQVPKPKKSVSQVADEVLQGLWGNGLHRADKLSKAGYSYDEVQREVNKKIYGK</sequence>
<feature type="domain" description="N-acetylmuramoyl-L-alanine amidase" evidence="5">
    <location>
        <begin position="13"/>
        <end position="149"/>
    </location>
</feature>
<dbReference type="GO" id="GO:0008745">
    <property type="term" value="F:N-acetylmuramoyl-L-alanine amidase activity"/>
    <property type="evidence" value="ECO:0007669"/>
    <property type="project" value="UniProtKB-EC"/>
</dbReference>
<dbReference type="Proteomes" id="UP000237947">
    <property type="component" value="Chromosome"/>
</dbReference>
<dbReference type="InterPro" id="IPR013168">
    <property type="entry name" value="Cpl_7_lyso_C"/>
</dbReference>
<dbReference type="GO" id="GO:0009254">
    <property type="term" value="P:peptidoglycan turnover"/>
    <property type="evidence" value="ECO:0007669"/>
    <property type="project" value="TreeGrafter"/>
</dbReference>
<dbReference type="EC" id="3.5.1.28" evidence="2"/>
<dbReference type="Pfam" id="PF05036">
    <property type="entry name" value="SPOR"/>
    <property type="match status" value="1"/>
</dbReference>
<dbReference type="SUPFAM" id="SSF55846">
    <property type="entry name" value="N-acetylmuramoyl-L-alanine amidase-like"/>
    <property type="match status" value="1"/>
</dbReference>